<evidence type="ECO:0000256" key="8">
    <source>
        <dbReference type="PROSITE-ProRule" id="PRU00125"/>
    </source>
</evidence>
<dbReference type="Proteomes" id="UP000678499">
    <property type="component" value="Unassembled WGS sequence"/>
</dbReference>
<dbReference type="GO" id="GO:0008307">
    <property type="term" value="F:structural constituent of muscle"/>
    <property type="evidence" value="ECO:0007669"/>
    <property type="project" value="TreeGrafter"/>
</dbReference>
<dbReference type="OrthoDB" id="1679758at2759"/>
<dbReference type="GO" id="GO:0007517">
    <property type="term" value="P:muscle organ development"/>
    <property type="evidence" value="ECO:0007669"/>
    <property type="project" value="UniProtKB-KW"/>
</dbReference>
<dbReference type="GO" id="GO:0042805">
    <property type="term" value="F:actinin binding"/>
    <property type="evidence" value="ECO:0007669"/>
    <property type="project" value="TreeGrafter"/>
</dbReference>
<dbReference type="Pfam" id="PF00412">
    <property type="entry name" value="LIM"/>
    <property type="match status" value="1"/>
</dbReference>
<keyword evidence="5 8" id="KW-0862">Zinc</keyword>
<dbReference type="InterPro" id="IPR001781">
    <property type="entry name" value="Znf_LIM"/>
</dbReference>
<keyword evidence="7" id="KW-0539">Nucleus</keyword>
<dbReference type="PANTHER" id="PTHR24215">
    <property type="entry name" value="RHO-GTPASE-ACTIVATING PROTEIN LRG1"/>
    <property type="match status" value="1"/>
</dbReference>
<evidence type="ECO:0000256" key="3">
    <source>
        <dbReference type="ARBA" id="ARBA00022723"/>
    </source>
</evidence>
<keyword evidence="3 8" id="KW-0479">Metal-binding</keyword>
<keyword evidence="11" id="KW-1185">Reference proteome</keyword>
<dbReference type="GO" id="GO:0046872">
    <property type="term" value="F:metal ion binding"/>
    <property type="evidence" value="ECO:0007669"/>
    <property type="project" value="UniProtKB-KW"/>
</dbReference>
<keyword evidence="2" id="KW-0517">Myogenesis</keyword>
<dbReference type="AlphaFoldDB" id="A0A7R9GKR4"/>
<dbReference type="CDD" id="cd09326">
    <property type="entry name" value="LIM_CRP_like"/>
    <property type="match status" value="1"/>
</dbReference>
<dbReference type="EMBL" id="CAJPEX010006730">
    <property type="protein sequence ID" value="CAG0924179.1"/>
    <property type="molecule type" value="Genomic_DNA"/>
</dbReference>
<dbReference type="FunFam" id="2.10.110.10:FF:000001">
    <property type="entry name" value="Cysteine and glycine-rich protein 1"/>
    <property type="match status" value="1"/>
</dbReference>
<keyword evidence="4" id="KW-0677">Repeat</keyword>
<dbReference type="PROSITE" id="PS50023">
    <property type="entry name" value="LIM_DOMAIN_2"/>
    <property type="match status" value="1"/>
</dbReference>
<dbReference type="GO" id="GO:0005634">
    <property type="term" value="C:nucleus"/>
    <property type="evidence" value="ECO:0007669"/>
    <property type="project" value="UniProtKB-SubCell"/>
</dbReference>
<evidence type="ECO:0000256" key="2">
    <source>
        <dbReference type="ARBA" id="ARBA00022541"/>
    </source>
</evidence>
<evidence type="ECO:0000313" key="11">
    <source>
        <dbReference type="Proteomes" id="UP000678499"/>
    </source>
</evidence>
<dbReference type="GO" id="GO:0045214">
    <property type="term" value="P:sarcomere organization"/>
    <property type="evidence" value="ECO:0007669"/>
    <property type="project" value="TreeGrafter"/>
</dbReference>
<gene>
    <name evidence="10" type="ORF">NMOB1V02_LOCUS11635</name>
</gene>
<evidence type="ECO:0000256" key="7">
    <source>
        <dbReference type="ARBA" id="ARBA00023242"/>
    </source>
</evidence>
<dbReference type="PANTHER" id="PTHR24215:SF35">
    <property type="entry name" value="MUSCLE LIM PROTEIN MLP84B"/>
    <property type="match status" value="1"/>
</dbReference>
<evidence type="ECO:0000256" key="1">
    <source>
        <dbReference type="ARBA" id="ARBA00004123"/>
    </source>
</evidence>
<keyword evidence="6 8" id="KW-0440">LIM domain</keyword>
<accession>A0A7R9GKR4</accession>
<organism evidence="10">
    <name type="scientific">Notodromas monacha</name>
    <dbReference type="NCBI Taxonomy" id="399045"/>
    <lineage>
        <taxon>Eukaryota</taxon>
        <taxon>Metazoa</taxon>
        <taxon>Ecdysozoa</taxon>
        <taxon>Arthropoda</taxon>
        <taxon>Crustacea</taxon>
        <taxon>Oligostraca</taxon>
        <taxon>Ostracoda</taxon>
        <taxon>Podocopa</taxon>
        <taxon>Podocopida</taxon>
        <taxon>Cypridocopina</taxon>
        <taxon>Cypridoidea</taxon>
        <taxon>Cyprididae</taxon>
        <taxon>Notodromas</taxon>
    </lineage>
</organism>
<feature type="non-terminal residue" evidence="10">
    <location>
        <position position="94"/>
    </location>
</feature>
<evidence type="ECO:0000256" key="4">
    <source>
        <dbReference type="ARBA" id="ARBA00022737"/>
    </source>
</evidence>
<dbReference type="PROSITE" id="PS00478">
    <property type="entry name" value="LIM_DOMAIN_1"/>
    <property type="match status" value="1"/>
</dbReference>
<comment type="subcellular location">
    <subcellularLocation>
        <location evidence="1">Nucleus</location>
    </subcellularLocation>
</comment>
<protein>
    <recommendedName>
        <fullName evidence="9">LIM zinc-binding domain-containing protein</fullName>
    </recommendedName>
</protein>
<feature type="domain" description="LIM zinc-binding" evidence="9">
    <location>
        <begin position="14"/>
        <end position="74"/>
    </location>
</feature>
<dbReference type="Gene3D" id="2.10.110.10">
    <property type="entry name" value="Cysteine Rich Protein"/>
    <property type="match status" value="1"/>
</dbReference>
<evidence type="ECO:0000256" key="5">
    <source>
        <dbReference type="ARBA" id="ARBA00022833"/>
    </source>
</evidence>
<evidence type="ECO:0000313" key="10">
    <source>
        <dbReference type="EMBL" id="CAD7284027.1"/>
    </source>
</evidence>
<dbReference type="SMART" id="SM00132">
    <property type="entry name" value="LIM"/>
    <property type="match status" value="1"/>
</dbReference>
<dbReference type="GO" id="GO:0060537">
    <property type="term" value="P:muscle tissue development"/>
    <property type="evidence" value="ECO:0007669"/>
    <property type="project" value="TreeGrafter"/>
</dbReference>
<evidence type="ECO:0000256" key="6">
    <source>
        <dbReference type="ARBA" id="ARBA00023038"/>
    </source>
</evidence>
<dbReference type="EMBL" id="OA888767">
    <property type="protein sequence ID" value="CAD7284027.1"/>
    <property type="molecule type" value="Genomic_DNA"/>
</dbReference>
<reference evidence="10" key="1">
    <citation type="submission" date="2020-11" db="EMBL/GenBank/DDBJ databases">
        <authorList>
            <person name="Tran Van P."/>
        </authorList>
    </citation>
    <scope>NUCLEOTIDE SEQUENCE</scope>
</reference>
<dbReference type="SUPFAM" id="SSF57716">
    <property type="entry name" value="Glucocorticoid receptor-like (DNA-binding domain)"/>
    <property type="match status" value="2"/>
</dbReference>
<name>A0A7R9GKR4_9CRUS</name>
<proteinExistence type="predicted"/>
<dbReference type="GO" id="GO:0030018">
    <property type="term" value="C:Z disc"/>
    <property type="evidence" value="ECO:0007669"/>
    <property type="project" value="TreeGrafter"/>
</dbReference>
<evidence type="ECO:0000259" key="9">
    <source>
        <dbReference type="PROSITE" id="PS50023"/>
    </source>
</evidence>
<sequence>MRNVLSGLRGNGNERCPRCGDRVYHAEQRVAEGRRYHPTCYTCRVCGCSLNATNVASSPDEIYCTTCYGRVRGPRGYGFGLGKGVLSMTLTSLQ</sequence>